<keyword evidence="1" id="KW-1133">Transmembrane helix</keyword>
<keyword evidence="1" id="KW-0812">Transmembrane</keyword>
<comment type="caution">
    <text evidence="2">The sequence shown here is derived from an EMBL/GenBank/DDBJ whole genome shotgun (WGS) entry which is preliminary data.</text>
</comment>
<dbReference type="AlphaFoldDB" id="A0A9X3RDX7"/>
<dbReference type="EMBL" id="JAMKBJ010000014">
    <property type="protein sequence ID" value="MCZ8538260.1"/>
    <property type="molecule type" value="Genomic_DNA"/>
</dbReference>
<evidence type="ECO:0000313" key="3">
    <source>
        <dbReference type="Proteomes" id="UP001152173"/>
    </source>
</evidence>
<dbReference type="RefSeq" id="WP_269927334.1">
    <property type="nucleotide sequence ID" value="NZ_JAMKBJ010000014.1"/>
</dbReference>
<name>A0A9X3RDX7_9BACL</name>
<feature type="transmembrane region" description="Helical" evidence="1">
    <location>
        <begin position="48"/>
        <end position="70"/>
    </location>
</feature>
<reference evidence="2" key="1">
    <citation type="submission" date="2022-05" db="EMBL/GenBank/DDBJ databases">
        <authorList>
            <person name="Colautti A."/>
            <person name="Iacumin L."/>
        </authorList>
    </citation>
    <scope>NUCLEOTIDE SEQUENCE</scope>
    <source>
        <strain evidence="2">SK 55</strain>
    </source>
</reference>
<protein>
    <submittedName>
        <fullName evidence="2">Uncharacterized protein</fullName>
    </submittedName>
</protein>
<keyword evidence="1" id="KW-0472">Membrane</keyword>
<accession>A0A9X3RDX7</accession>
<feature type="transmembrane region" description="Helical" evidence="1">
    <location>
        <begin position="15"/>
        <end position="36"/>
    </location>
</feature>
<proteinExistence type="predicted"/>
<keyword evidence="3" id="KW-1185">Reference proteome</keyword>
<sequence>MDNLQRYVHLDYSRMASAIIRTIISWMHLWFATLLFKRFKDIPTWLKILLAVPSALLAIFFAGFLVSLFVDLET</sequence>
<evidence type="ECO:0000256" key="1">
    <source>
        <dbReference type="SAM" id="Phobius"/>
    </source>
</evidence>
<dbReference type="Proteomes" id="UP001152173">
    <property type="component" value="Unassembled WGS sequence"/>
</dbReference>
<organism evidence="2 3">
    <name type="scientific">Paenisporosarcina quisquiliarum</name>
    <dbReference type="NCBI Taxonomy" id="365346"/>
    <lineage>
        <taxon>Bacteria</taxon>
        <taxon>Bacillati</taxon>
        <taxon>Bacillota</taxon>
        <taxon>Bacilli</taxon>
        <taxon>Bacillales</taxon>
        <taxon>Caryophanaceae</taxon>
        <taxon>Paenisporosarcina</taxon>
    </lineage>
</organism>
<gene>
    <name evidence="2" type="ORF">M9R32_13770</name>
</gene>
<evidence type="ECO:0000313" key="2">
    <source>
        <dbReference type="EMBL" id="MCZ8538260.1"/>
    </source>
</evidence>